<feature type="signal peptide" evidence="1">
    <location>
        <begin position="1"/>
        <end position="20"/>
    </location>
</feature>
<keyword evidence="1" id="KW-0732">Signal</keyword>
<protein>
    <submittedName>
        <fullName evidence="2">Type 1 fimbrial protein</fullName>
    </submittedName>
</protein>
<dbReference type="GO" id="GO:0009289">
    <property type="term" value="C:pilus"/>
    <property type="evidence" value="ECO:0007669"/>
    <property type="project" value="InterPro"/>
</dbReference>
<dbReference type="AlphaFoldDB" id="A0AAE3CYV2"/>
<dbReference type="InterPro" id="IPR050263">
    <property type="entry name" value="Bact_Fimbrial_Adh_Pro"/>
</dbReference>
<sequence length="189" mass="21824">MKKYIYLWTTLLLSPLNSYATNSNVGHVQDGLRGEAVIQGYIVAAPCSIETDSQYQYINYDYVSNFSINKIEGRKIARKPFYIKLNNCISEYDKNNHKGIKIRFFAPQDIYSNAIKLSGPKPGVVLYIYDSNDNLLMPNKLYSISDNYIYFDHKSKESYLKYETELGTSNNEITPGDYFTTIKFNVTYD</sequence>
<dbReference type="GO" id="GO:0043709">
    <property type="term" value="P:cell adhesion involved in single-species biofilm formation"/>
    <property type="evidence" value="ECO:0007669"/>
    <property type="project" value="TreeGrafter"/>
</dbReference>
<dbReference type="Proteomes" id="UP001155882">
    <property type="component" value="Unassembled WGS sequence"/>
</dbReference>
<dbReference type="PANTHER" id="PTHR33420">
    <property type="entry name" value="FIMBRIAL SUBUNIT ELFA-RELATED"/>
    <property type="match status" value="1"/>
</dbReference>
<evidence type="ECO:0000313" key="2">
    <source>
        <dbReference type="EMBL" id="MBW3118816.1"/>
    </source>
</evidence>
<evidence type="ECO:0000256" key="1">
    <source>
        <dbReference type="SAM" id="SignalP"/>
    </source>
</evidence>
<gene>
    <name evidence="2" type="ORF">KYI77_20445</name>
</gene>
<name>A0AAE3CYV2_PRORE</name>
<reference evidence="2" key="1">
    <citation type="submission" date="2021-07" db="EMBL/GenBank/DDBJ databases">
        <authorList>
            <person name="Stanton E."/>
        </authorList>
    </citation>
    <scope>NUCLEOTIDE SEQUENCE</scope>
    <source>
        <strain evidence="2">2021EL-01139</strain>
    </source>
</reference>
<dbReference type="EMBL" id="JAHWLI010000108">
    <property type="protein sequence ID" value="MBW3118816.1"/>
    <property type="molecule type" value="Genomic_DNA"/>
</dbReference>
<comment type="caution">
    <text evidence="2">The sequence shown here is derived from an EMBL/GenBank/DDBJ whole genome shotgun (WGS) entry which is preliminary data.</text>
</comment>
<organism evidence="2 3">
    <name type="scientific">Providencia rettgeri</name>
    <dbReference type="NCBI Taxonomy" id="587"/>
    <lineage>
        <taxon>Bacteria</taxon>
        <taxon>Pseudomonadati</taxon>
        <taxon>Pseudomonadota</taxon>
        <taxon>Gammaproteobacteria</taxon>
        <taxon>Enterobacterales</taxon>
        <taxon>Morganellaceae</taxon>
        <taxon>Providencia</taxon>
    </lineage>
</organism>
<accession>A0AAE3CYV2</accession>
<dbReference type="RefSeq" id="WP_219197810.1">
    <property type="nucleotide sequence ID" value="NZ_JAHWLI010000108.1"/>
</dbReference>
<proteinExistence type="predicted"/>
<evidence type="ECO:0000313" key="3">
    <source>
        <dbReference type="Proteomes" id="UP001155882"/>
    </source>
</evidence>
<feature type="chain" id="PRO_5042272076" evidence="1">
    <location>
        <begin position="21"/>
        <end position="189"/>
    </location>
</feature>
<dbReference type="PANTHER" id="PTHR33420:SF32">
    <property type="entry name" value="FIMBRIAL-LIKE PROTEIN"/>
    <property type="match status" value="1"/>
</dbReference>